<organism evidence="2 3">
    <name type="scientific">Neurospora intermedia</name>
    <dbReference type="NCBI Taxonomy" id="5142"/>
    <lineage>
        <taxon>Eukaryota</taxon>
        <taxon>Fungi</taxon>
        <taxon>Dikarya</taxon>
        <taxon>Ascomycota</taxon>
        <taxon>Pezizomycotina</taxon>
        <taxon>Sordariomycetes</taxon>
        <taxon>Sordariomycetidae</taxon>
        <taxon>Sordariales</taxon>
        <taxon>Sordariaceae</taxon>
        <taxon>Neurospora</taxon>
    </lineage>
</organism>
<feature type="compositionally biased region" description="Polar residues" evidence="1">
    <location>
        <begin position="1"/>
        <end position="32"/>
    </location>
</feature>
<feature type="region of interest" description="Disordered" evidence="1">
    <location>
        <begin position="1"/>
        <end position="34"/>
    </location>
</feature>
<reference evidence="2 3" key="1">
    <citation type="submission" date="2023-09" db="EMBL/GenBank/DDBJ databases">
        <title>Multi-omics analysis of a traditional fermented food reveals byproduct-associated fungal strains for waste-to-food upcycling.</title>
        <authorList>
            <consortium name="Lawrence Berkeley National Laboratory"/>
            <person name="Rekdal V.M."/>
            <person name="Villalobos-Escobedo J.M."/>
            <person name="Rodriguez-Valeron N."/>
            <person name="Garcia M.O."/>
            <person name="Vasquez D.P."/>
            <person name="Damayanti I."/>
            <person name="Sorensen P.M."/>
            <person name="Baidoo E.E."/>
            <person name="De Carvalho A.C."/>
            <person name="Riley R."/>
            <person name="Lipzen A."/>
            <person name="He G."/>
            <person name="Yan M."/>
            <person name="Haridas S."/>
            <person name="Daum C."/>
            <person name="Yoshinaga Y."/>
            <person name="Ng V."/>
            <person name="Grigoriev I.V."/>
            <person name="Munk R."/>
            <person name="Nuraida L."/>
            <person name="Wijaya C.H."/>
            <person name="Morales P.-C."/>
            <person name="Keasling J.D."/>
        </authorList>
    </citation>
    <scope>NUCLEOTIDE SEQUENCE [LARGE SCALE GENOMIC DNA]</scope>
    <source>
        <strain evidence="2 3">FGSC 2613</strain>
    </source>
</reference>
<gene>
    <name evidence="2" type="ORF">QR685DRAFT_502994</name>
</gene>
<evidence type="ECO:0000313" key="2">
    <source>
        <dbReference type="EMBL" id="KAL0467916.1"/>
    </source>
</evidence>
<comment type="caution">
    <text evidence="2">The sequence shown here is derived from an EMBL/GenBank/DDBJ whole genome shotgun (WGS) entry which is preliminary data.</text>
</comment>
<dbReference type="Proteomes" id="UP001451303">
    <property type="component" value="Unassembled WGS sequence"/>
</dbReference>
<dbReference type="EMBL" id="JAVLET010000008">
    <property type="protein sequence ID" value="KAL0467916.1"/>
    <property type="molecule type" value="Genomic_DNA"/>
</dbReference>
<evidence type="ECO:0000313" key="3">
    <source>
        <dbReference type="Proteomes" id="UP001451303"/>
    </source>
</evidence>
<evidence type="ECO:0000256" key="1">
    <source>
        <dbReference type="SAM" id="MobiDB-lite"/>
    </source>
</evidence>
<proteinExistence type="predicted"/>
<sequence length="211" mass="23649">MSNQEQPEQHASATSTSATPDRGTTTPSSKPNGVQPAALIHLKFTTRGLQLTDQGLSSWKFFLVPPTGLLGRWTTHTTYKPFGPDNFLYTTPWNDFAPTLILGSTQTYETTEAAERDTYAAVMILHALGFVTVSKSDMKNITMRWGFPDRQWLNKTMTQPVEKLGIQWWDDVGIPDVRWLEYIPWEVVGSMSRASEAIDDDKGQETSGETM</sequence>
<protein>
    <submittedName>
        <fullName evidence="2">Uncharacterized protein</fullName>
    </submittedName>
</protein>
<keyword evidence="3" id="KW-1185">Reference proteome</keyword>
<accession>A0ABR3D871</accession>
<name>A0ABR3D871_NEUIN</name>